<feature type="domain" description="GH18" evidence="4">
    <location>
        <begin position="34"/>
        <end position="329"/>
    </location>
</feature>
<dbReference type="SMART" id="SM00636">
    <property type="entry name" value="Glyco_18"/>
    <property type="match status" value="1"/>
</dbReference>
<accession>A0A841KPB6</accession>
<dbReference type="InterPro" id="IPR012854">
    <property type="entry name" value="Cu_amine_oxidase-like_N"/>
</dbReference>
<protein>
    <recommendedName>
        <fullName evidence="2">chitinase</fullName>
        <ecNumber evidence="2">3.2.1.14</ecNumber>
    </recommendedName>
</protein>
<dbReference type="InterPro" id="IPR001223">
    <property type="entry name" value="Glyco_hydro18_cat"/>
</dbReference>
<evidence type="ECO:0000256" key="3">
    <source>
        <dbReference type="SAM" id="SignalP"/>
    </source>
</evidence>
<evidence type="ECO:0000313" key="5">
    <source>
        <dbReference type="EMBL" id="MBB6215306.1"/>
    </source>
</evidence>
<dbReference type="InterPro" id="IPR011583">
    <property type="entry name" value="Chitinase_II/V-like_cat"/>
</dbReference>
<gene>
    <name evidence="5" type="ORF">HNQ80_001395</name>
</gene>
<dbReference type="SUPFAM" id="SSF51445">
    <property type="entry name" value="(Trans)glycosidases"/>
    <property type="match status" value="1"/>
</dbReference>
<sequence length="459" mass="52308">MKPKRYISYFIAFVCIISLTLNTQGVFAEGNKDFRVVGYYSEIFDDPIDERVQFDKLTHITYAFLIPGEDGSLIGIEKPEKLKELVAKSHKNDVEVLIAVGGWSYQNIPLDPTFEKLAASDEARAKFVESVLKFVEDYDFDGVEIDWEYPDEGISSQNYEKLVLELSKALKAEGKYLTAALNGAWSKTEGPSVSRAVTDPCLKAFDWINIMAYDMNNEQHSPLWFAETSIQYWLHRNVPKEKIVLGVPFYAKPSWKQYRHLVAEDRGNAYMDYAKGEPFDSYYNGIHTIRAKTKVALQYASGIMIFDINEDTTDELSLLKVINDTKNEFFSSTFAGFQDIYFILNGQPLAFVEDDGLGVPFVDENNRTMVPVRKALESIGAAVRFEENPSTVIAEKEGITLEIPIDKNYIIVDGRRMDLDTKAVIRDGRSYVPLRYLFEAFGYGVTWHNESKTVMIQRP</sequence>
<reference evidence="5 6" key="1">
    <citation type="submission" date="2020-08" db="EMBL/GenBank/DDBJ databases">
        <title>Genomic Encyclopedia of Type Strains, Phase IV (KMG-IV): sequencing the most valuable type-strain genomes for metagenomic binning, comparative biology and taxonomic classification.</title>
        <authorList>
            <person name="Goeker M."/>
        </authorList>
    </citation>
    <scope>NUCLEOTIDE SEQUENCE [LARGE SCALE GENOMIC DNA]</scope>
    <source>
        <strain evidence="5 6">DSM 103526</strain>
    </source>
</reference>
<dbReference type="EMBL" id="JACHEN010000006">
    <property type="protein sequence ID" value="MBB6215306.1"/>
    <property type="molecule type" value="Genomic_DNA"/>
</dbReference>
<organism evidence="5 6">
    <name type="scientific">Anaerosolibacter carboniphilus</name>
    <dbReference type="NCBI Taxonomy" id="1417629"/>
    <lineage>
        <taxon>Bacteria</taxon>
        <taxon>Bacillati</taxon>
        <taxon>Bacillota</taxon>
        <taxon>Clostridia</taxon>
        <taxon>Peptostreptococcales</taxon>
        <taxon>Thermotaleaceae</taxon>
        <taxon>Anaerosolibacter</taxon>
    </lineage>
</organism>
<comment type="caution">
    <text evidence="5">The sequence shown here is derived from an EMBL/GenBank/DDBJ whole genome shotgun (WGS) entry which is preliminary data.</text>
</comment>
<dbReference type="PROSITE" id="PS51910">
    <property type="entry name" value="GH18_2"/>
    <property type="match status" value="1"/>
</dbReference>
<evidence type="ECO:0000313" key="6">
    <source>
        <dbReference type="Proteomes" id="UP000579281"/>
    </source>
</evidence>
<dbReference type="PANTHER" id="PTHR11177">
    <property type="entry name" value="CHITINASE"/>
    <property type="match status" value="1"/>
</dbReference>
<keyword evidence="3" id="KW-0732">Signal</keyword>
<dbReference type="AlphaFoldDB" id="A0A841KPB6"/>
<feature type="signal peptide" evidence="3">
    <location>
        <begin position="1"/>
        <end position="28"/>
    </location>
</feature>
<dbReference type="InterPro" id="IPR036582">
    <property type="entry name" value="Mao_N_sf"/>
</dbReference>
<dbReference type="RefSeq" id="WP_184309475.1">
    <property type="nucleotide sequence ID" value="NZ_JACHEN010000006.1"/>
</dbReference>
<dbReference type="GO" id="GO:0008061">
    <property type="term" value="F:chitin binding"/>
    <property type="evidence" value="ECO:0007669"/>
    <property type="project" value="InterPro"/>
</dbReference>
<proteinExistence type="predicted"/>
<dbReference type="GO" id="GO:0008843">
    <property type="term" value="F:endochitinase activity"/>
    <property type="evidence" value="ECO:0007669"/>
    <property type="project" value="UniProtKB-EC"/>
</dbReference>
<dbReference type="InterPro" id="IPR017853">
    <property type="entry name" value="GH"/>
</dbReference>
<feature type="chain" id="PRO_5032808306" description="chitinase" evidence="3">
    <location>
        <begin position="29"/>
        <end position="459"/>
    </location>
</feature>
<dbReference type="Gene3D" id="3.30.457.10">
    <property type="entry name" value="Copper amine oxidase-like, N-terminal domain"/>
    <property type="match status" value="1"/>
</dbReference>
<keyword evidence="6" id="KW-1185">Reference proteome</keyword>
<comment type="catalytic activity">
    <reaction evidence="1">
        <text>Random endo-hydrolysis of N-acetyl-beta-D-glucosaminide (1-&gt;4)-beta-linkages in chitin and chitodextrins.</text>
        <dbReference type="EC" id="3.2.1.14"/>
    </reaction>
</comment>
<dbReference type="SUPFAM" id="SSF55383">
    <property type="entry name" value="Copper amine oxidase, domain N"/>
    <property type="match status" value="1"/>
</dbReference>
<dbReference type="Gene3D" id="3.40.5.30">
    <property type="entry name" value="(Trans)glycosidases - domain 2"/>
    <property type="match status" value="1"/>
</dbReference>
<dbReference type="GO" id="GO:0005975">
    <property type="term" value="P:carbohydrate metabolic process"/>
    <property type="evidence" value="ECO:0007669"/>
    <property type="project" value="InterPro"/>
</dbReference>
<evidence type="ECO:0000256" key="2">
    <source>
        <dbReference type="ARBA" id="ARBA00012729"/>
    </source>
</evidence>
<evidence type="ECO:0000256" key="1">
    <source>
        <dbReference type="ARBA" id="ARBA00000822"/>
    </source>
</evidence>
<dbReference type="Gene3D" id="3.20.20.80">
    <property type="entry name" value="Glycosidases"/>
    <property type="match status" value="1"/>
</dbReference>
<evidence type="ECO:0000259" key="4">
    <source>
        <dbReference type="PROSITE" id="PS51910"/>
    </source>
</evidence>
<dbReference type="InterPro" id="IPR050314">
    <property type="entry name" value="Glycosyl_Hydrlase_18"/>
</dbReference>
<dbReference type="PANTHER" id="PTHR11177:SF317">
    <property type="entry name" value="CHITINASE 12-RELATED"/>
    <property type="match status" value="1"/>
</dbReference>
<dbReference type="Pfam" id="PF00704">
    <property type="entry name" value="Glyco_hydro_18"/>
    <property type="match status" value="1"/>
</dbReference>
<dbReference type="Proteomes" id="UP000579281">
    <property type="component" value="Unassembled WGS sequence"/>
</dbReference>
<name>A0A841KPB6_9FIRM</name>
<dbReference type="Pfam" id="PF07833">
    <property type="entry name" value="Cu_amine_oxidN1"/>
    <property type="match status" value="1"/>
</dbReference>
<dbReference type="EC" id="3.2.1.14" evidence="2"/>